<dbReference type="SMART" id="SM00015">
    <property type="entry name" value="IQ"/>
    <property type="match status" value="1"/>
</dbReference>
<organism evidence="14 15">
    <name type="scientific">Cinara cedri</name>
    <dbReference type="NCBI Taxonomy" id="506608"/>
    <lineage>
        <taxon>Eukaryota</taxon>
        <taxon>Metazoa</taxon>
        <taxon>Ecdysozoa</taxon>
        <taxon>Arthropoda</taxon>
        <taxon>Hexapoda</taxon>
        <taxon>Insecta</taxon>
        <taxon>Pterygota</taxon>
        <taxon>Neoptera</taxon>
        <taxon>Paraneoptera</taxon>
        <taxon>Hemiptera</taxon>
        <taxon>Sternorrhyncha</taxon>
        <taxon>Aphidomorpha</taxon>
        <taxon>Aphidoidea</taxon>
        <taxon>Aphididae</taxon>
        <taxon>Lachninae</taxon>
        <taxon>Cinara</taxon>
    </lineage>
</organism>
<proteinExistence type="inferred from homology"/>
<dbReference type="GO" id="GO:0030620">
    <property type="term" value="F:U2 snRNA binding"/>
    <property type="evidence" value="ECO:0007669"/>
    <property type="project" value="InterPro"/>
</dbReference>
<evidence type="ECO:0000256" key="1">
    <source>
        <dbReference type="ARBA" id="ARBA00004123"/>
    </source>
</evidence>
<comment type="similarity">
    <text evidence="9">Belongs to the U2 small nuclear ribonucleoprotein A family.</text>
</comment>
<keyword evidence="3" id="KW-0963">Cytoplasm</keyword>
<dbReference type="GO" id="GO:0030030">
    <property type="term" value="P:cell projection organization"/>
    <property type="evidence" value="ECO:0007669"/>
    <property type="project" value="UniProtKB-KW"/>
</dbReference>
<dbReference type="CDD" id="cd23767">
    <property type="entry name" value="IQCD"/>
    <property type="match status" value="1"/>
</dbReference>
<evidence type="ECO:0000256" key="2">
    <source>
        <dbReference type="ARBA" id="ARBA00004300"/>
    </source>
</evidence>
<dbReference type="Proteomes" id="UP000325440">
    <property type="component" value="Unassembled WGS sequence"/>
</dbReference>
<dbReference type="EMBL" id="CABPRJ010000974">
    <property type="protein sequence ID" value="VVC33766.1"/>
    <property type="molecule type" value="Genomic_DNA"/>
</dbReference>
<dbReference type="GO" id="GO:0000398">
    <property type="term" value="P:mRNA splicing, via spliceosome"/>
    <property type="evidence" value="ECO:0007669"/>
    <property type="project" value="InterPro"/>
</dbReference>
<keyword evidence="6" id="KW-0970">Cilium biogenesis/degradation</keyword>
<dbReference type="Pfam" id="PF00612">
    <property type="entry name" value="IQ"/>
    <property type="match status" value="1"/>
</dbReference>
<dbReference type="FunFam" id="3.80.10.10:FF:000165">
    <property type="entry name" value="Centrosomal protein of 97 kDa"/>
    <property type="match status" value="1"/>
</dbReference>
<accession>A0A5E4MQ20</accession>
<dbReference type="AlphaFoldDB" id="A0A5E4MQ20"/>
<evidence type="ECO:0000256" key="7">
    <source>
        <dbReference type="ARBA" id="ARBA00023212"/>
    </source>
</evidence>
<evidence type="ECO:0000256" key="9">
    <source>
        <dbReference type="ARBA" id="ARBA00024196"/>
    </source>
</evidence>
<dbReference type="PRINTS" id="PR00019">
    <property type="entry name" value="LEURICHRPT"/>
</dbReference>
<dbReference type="GO" id="GO:0005686">
    <property type="term" value="C:U2 snRNP"/>
    <property type="evidence" value="ECO:0007669"/>
    <property type="project" value="TreeGrafter"/>
</dbReference>
<dbReference type="SUPFAM" id="SSF52058">
    <property type="entry name" value="L domain-like"/>
    <property type="match status" value="1"/>
</dbReference>
<evidence type="ECO:0000256" key="5">
    <source>
        <dbReference type="ARBA" id="ARBA00022737"/>
    </source>
</evidence>
<feature type="region of interest" description="Disordered" evidence="13">
    <location>
        <begin position="384"/>
        <end position="405"/>
    </location>
</feature>
<evidence type="ECO:0000256" key="13">
    <source>
        <dbReference type="SAM" id="MobiDB-lite"/>
    </source>
</evidence>
<keyword evidence="4" id="KW-0433">Leucine-rich repeat</keyword>
<dbReference type="InterPro" id="IPR032675">
    <property type="entry name" value="LRR_dom_sf"/>
</dbReference>
<evidence type="ECO:0000256" key="3">
    <source>
        <dbReference type="ARBA" id="ARBA00022490"/>
    </source>
</evidence>
<dbReference type="PROSITE" id="PS50096">
    <property type="entry name" value="IQ"/>
    <property type="match status" value="1"/>
</dbReference>
<evidence type="ECO:0000256" key="11">
    <source>
        <dbReference type="ARBA" id="ARBA00068862"/>
    </source>
</evidence>
<evidence type="ECO:0000256" key="8">
    <source>
        <dbReference type="ARBA" id="ARBA00023242"/>
    </source>
</evidence>
<dbReference type="PROSITE" id="PS51450">
    <property type="entry name" value="LRR"/>
    <property type="match status" value="6"/>
</dbReference>
<sequence>MKKINSTTLHYPIYSDNSLLDLSSQELRKLPKIEYNKNIKILDVSKNCLQKLENIEHFTELTELIANHNQMMRMYTVARLTKIVKLDLSNNHLMSIEGLRDLTNLAYLNLSNNKIKVIEHLSSNVNLVHIDLSFNSIAYITNLSHLLKLETLLLHSNQICHLTNCQHFLPTNLLTLTLANNKLNDLNEISQLFRLGSLKEITLTGNSCLEGYTFNYRPFIVNWCPSVKIVDGYAVDDIENLKAEWLYSQGQGRKFHSGQHTALVRYLMETCPLTSHALETEQERKLRLVLSKAQQYREQLHRTSVPSTKELGKDSLMTRSLDPSILKSTTQRLSTGSDSCQATPSSMSRSVHLPVTEVNSFVQSPPLPAASTMLPILDSLPSPLTPNVPKPRSVVGLQTPAGEESRAPTMDKLKMIKSKASQMNGNENKDLHQSAIIIQKMWRGYRARNLNKNVSSVYQHVQMLRFNEYIKQMSKDLVDTKSTLEKEHKLVILQMQAINELWKKVNNMDNRIGGENNSDSKCQACSSLDTKVQQLQQSMDHVLRCVSPSTQSVAETQTDITAIQTPVEECCPNVNAIIRPNFLPLSKSCTNQVVQSTTANVSTASSSDI</sequence>
<dbReference type="PANTHER" id="PTHR10552">
    <property type="entry name" value="U2 SMALL NUCLEAR RIBONUCLEOPROTEIN A"/>
    <property type="match status" value="1"/>
</dbReference>
<dbReference type="Pfam" id="PF14580">
    <property type="entry name" value="LRR_9"/>
    <property type="match status" value="1"/>
</dbReference>
<evidence type="ECO:0000256" key="10">
    <source>
        <dbReference type="ARBA" id="ARBA00058656"/>
    </source>
</evidence>
<evidence type="ECO:0000313" key="15">
    <source>
        <dbReference type="Proteomes" id="UP000325440"/>
    </source>
</evidence>
<dbReference type="Gene3D" id="3.80.10.10">
    <property type="entry name" value="Ribonuclease Inhibitor"/>
    <property type="match status" value="2"/>
</dbReference>
<keyword evidence="15" id="KW-1185">Reference proteome</keyword>
<keyword evidence="5" id="KW-0677">Repeat</keyword>
<dbReference type="OrthoDB" id="5954088at2759"/>
<keyword evidence="8" id="KW-0539">Nucleus</keyword>
<dbReference type="SMART" id="SM00365">
    <property type="entry name" value="LRR_SD22"/>
    <property type="match status" value="5"/>
</dbReference>
<comment type="function">
    <text evidence="10">Acts as a key negative regulator of ciliogenesis in collaboration with CCP110 by capping the mother centriole thereby preventing cilia formation. Required for recruitment of CCP110 to the centrosome.</text>
</comment>
<name>A0A5E4MQ20_9HEMI</name>
<dbReference type="GO" id="GO:0005813">
    <property type="term" value="C:centrosome"/>
    <property type="evidence" value="ECO:0007669"/>
    <property type="project" value="UniProtKB-SubCell"/>
</dbReference>
<dbReference type="InterPro" id="IPR000048">
    <property type="entry name" value="IQ_motif_EF-hand-BS"/>
</dbReference>
<keyword evidence="7" id="KW-0206">Cytoskeleton</keyword>
<dbReference type="PANTHER" id="PTHR10552:SF6">
    <property type="entry name" value="U2 SMALL NUCLEAR RIBONUCLEOPROTEIN A"/>
    <property type="match status" value="1"/>
</dbReference>
<reference evidence="14 15" key="1">
    <citation type="submission" date="2019-08" db="EMBL/GenBank/DDBJ databases">
        <authorList>
            <person name="Alioto T."/>
            <person name="Alioto T."/>
            <person name="Gomez Garrido J."/>
        </authorList>
    </citation>
    <scope>NUCLEOTIDE SEQUENCE [LARGE SCALE GENOMIC DNA]</scope>
</reference>
<protein>
    <recommendedName>
        <fullName evidence="11">Centrosomal protein of 97 kDa</fullName>
    </recommendedName>
    <alternativeName>
        <fullName evidence="12">Leucine-rich repeat and IQ domain-containing protein 2</fullName>
    </alternativeName>
</protein>
<evidence type="ECO:0000313" key="14">
    <source>
        <dbReference type="EMBL" id="VVC33766.1"/>
    </source>
</evidence>
<comment type="subcellular location">
    <subcellularLocation>
        <location evidence="2">Cytoplasm</location>
        <location evidence="2">Cytoskeleton</location>
        <location evidence="2">Microtubule organizing center</location>
        <location evidence="2">Centrosome</location>
    </subcellularLocation>
    <subcellularLocation>
        <location evidence="1">Nucleus</location>
    </subcellularLocation>
</comment>
<evidence type="ECO:0000256" key="12">
    <source>
        <dbReference type="ARBA" id="ARBA00076677"/>
    </source>
</evidence>
<evidence type="ECO:0000256" key="4">
    <source>
        <dbReference type="ARBA" id="ARBA00022614"/>
    </source>
</evidence>
<dbReference type="InterPro" id="IPR001611">
    <property type="entry name" value="Leu-rich_rpt"/>
</dbReference>
<evidence type="ECO:0000256" key="6">
    <source>
        <dbReference type="ARBA" id="ARBA00022794"/>
    </source>
</evidence>
<gene>
    <name evidence="14" type="ORF">CINCED_3A016272</name>
</gene>
<dbReference type="InterPro" id="IPR044640">
    <property type="entry name" value="RU2A"/>
</dbReference>
<dbReference type="Gene3D" id="1.20.5.300">
    <property type="match status" value="1"/>
</dbReference>